<evidence type="ECO:0000313" key="5">
    <source>
        <dbReference type="EMBL" id="MBD1433906.1"/>
    </source>
</evidence>
<evidence type="ECO:0000256" key="2">
    <source>
        <dbReference type="SAM" id="MobiDB-lite"/>
    </source>
</evidence>
<dbReference type="InterPro" id="IPR006665">
    <property type="entry name" value="OmpA-like"/>
</dbReference>
<evidence type="ECO:0000256" key="3">
    <source>
        <dbReference type="SAM" id="SignalP"/>
    </source>
</evidence>
<feature type="chain" id="PRO_5046307716" evidence="3">
    <location>
        <begin position="33"/>
        <end position="299"/>
    </location>
</feature>
<accession>A0ABR7YRT8</accession>
<organism evidence="5 6">
    <name type="scientific">Sphingobacterium micropteri</name>
    <dbReference type="NCBI Taxonomy" id="2763501"/>
    <lineage>
        <taxon>Bacteria</taxon>
        <taxon>Pseudomonadati</taxon>
        <taxon>Bacteroidota</taxon>
        <taxon>Sphingobacteriia</taxon>
        <taxon>Sphingobacteriales</taxon>
        <taxon>Sphingobacteriaceae</taxon>
        <taxon>Sphingobacterium</taxon>
    </lineage>
</organism>
<sequence>MKSKTYKSTRKSFTLCSYLLFAVLFFSSTVVTKSSPSSRPHGSTAAENLPEPDPRLQELREKLNHFAEGVRFQYDSTVLPTKSILALDSILRLMNEQPEAYQYLIRVHSYEDGKSADYMLEYSKSRATAIRRYLAMQGISSKALLGQGMGSSDLKCFDQKEPDCYHRNNRLEIDLRKWDDEEGSGELSSELTLLASRLRFSTHGALFHENDAIIKEMADYMKQSNNSYNLIVHAYDPIAPEYFNVALCETKGETLEYFLQLNDIAVERLNVIPKGNAQYQWTGKYTQFLLEIEEITNYD</sequence>
<dbReference type="PROSITE" id="PS51123">
    <property type="entry name" value="OMPA_2"/>
    <property type="match status" value="1"/>
</dbReference>
<evidence type="ECO:0000259" key="4">
    <source>
        <dbReference type="PROSITE" id="PS51123"/>
    </source>
</evidence>
<gene>
    <name evidence="5" type="ORF">H8B06_13795</name>
</gene>
<keyword evidence="6" id="KW-1185">Reference proteome</keyword>
<keyword evidence="1" id="KW-0472">Membrane</keyword>
<dbReference type="InterPro" id="IPR036737">
    <property type="entry name" value="OmpA-like_sf"/>
</dbReference>
<name>A0ABR7YRT8_9SPHI</name>
<feature type="domain" description="OmpA-like" evidence="4">
    <location>
        <begin position="59"/>
        <end position="179"/>
    </location>
</feature>
<protein>
    <submittedName>
        <fullName evidence="5">OmpA family protein</fullName>
    </submittedName>
</protein>
<dbReference type="Pfam" id="PF00691">
    <property type="entry name" value="OmpA"/>
    <property type="match status" value="1"/>
</dbReference>
<evidence type="ECO:0000256" key="1">
    <source>
        <dbReference type="PROSITE-ProRule" id="PRU00473"/>
    </source>
</evidence>
<dbReference type="EMBL" id="JACOIK010000009">
    <property type="protein sequence ID" value="MBD1433906.1"/>
    <property type="molecule type" value="Genomic_DNA"/>
</dbReference>
<reference evidence="5 6" key="1">
    <citation type="submission" date="2020-08" db="EMBL/GenBank/DDBJ databases">
        <title>Sphingobacterium sp. DN00404 isolated from aquaculture water.</title>
        <authorList>
            <person name="Zhang M."/>
        </authorList>
    </citation>
    <scope>NUCLEOTIDE SEQUENCE [LARGE SCALE GENOMIC DNA]</scope>
    <source>
        <strain evidence="5 6">DN00404</strain>
    </source>
</reference>
<keyword evidence="3" id="KW-0732">Signal</keyword>
<proteinExistence type="predicted"/>
<feature type="region of interest" description="Disordered" evidence="2">
    <location>
        <begin position="33"/>
        <end position="53"/>
    </location>
</feature>
<dbReference type="SUPFAM" id="SSF103088">
    <property type="entry name" value="OmpA-like"/>
    <property type="match status" value="1"/>
</dbReference>
<dbReference type="Gene3D" id="3.30.1330.60">
    <property type="entry name" value="OmpA-like domain"/>
    <property type="match status" value="1"/>
</dbReference>
<feature type="signal peptide" evidence="3">
    <location>
        <begin position="1"/>
        <end position="32"/>
    </location>
</feature>
<evidence type="ECO:0000313" key="6">
    <source>
        <dbReference type="Proteomes" id="UP000602759"/>
    </source>
</evidence>
<dbReference type="Proteomes" id="UP000602759">
    <property type="component" value="Unassembled WGS sequence"/>
</dbReference>
<comment type="caution">
    <text evidence="5">The sequence shown here is derived from an EMBL/GenBank/DDBJ whole genome shotgun (WGS) entry which is preliminary data.</text>
</comment>
<dbReference type="RefSeq" id="WP_190994849.1">
    <property type="nucleotide sequence ID" value="NZ_JACOIK010000009.1"/>
</dbReference>